<keyword evidence="3" id="KW-1185">Reference proteome</keyword>
<protein>
    <recommendedName>
        <fullName evidence="1">BPL/LPL catalytic domain-containing protein</fullName>
    </recommendedName>
</protein>
<feature type="domain" description="BPL/LPL catalytic" evidence="1">
    <location>
        <begin position="28"/>
        <end position="224"/>
    </location>
</feature>
<evidence type="ECO:0000313" key="2">
    <source>
        <dbReference type="EMBL" id="SHH98753.1"/>
    </source>
</evidence>
<dbReference type="Gene3D" id="3.30.930.10">
    <property type="entry name" value="Bira Bifunctional Protein, Domain 2"/>
    <property type="match status" value="1"/>
</dbReference>
<dbReference type="InterPro" id="IPR045864">
    <property type="entry name" value="aa-tRNA-synth_II/BPL/LPL"/>
</dbReference>
<dbReference type="EMBL" id="FQXC01000006">
    <property type="protein sequence ID" value="SHH98753.1"/>
    <property type="molecule type" value="Genomic_DNA"/>
</dbReference>
<reference evidence="2 3" key="1">
    <citation type="submission" date="2016-11" db="EMBL/GenBank/DDBJ databases">
        <authorList>
            <person name="Jaros S."/>
            <person name="Januszkiewicz K."/>
            <person name="Wedrychowicz H."/>
        </authorList>
    </citation>
    <scope>NUCLEOTIDE SEQUENCE [LARGE SCALE GENOMIC DNA]</scope>
    <source>
        <strain evidence="2 3">DSM 29431</strain>
    </source>
</reference>
<dbReference type="AlphaFoldDB" id="A0A1M5XHM5"/>
<name>A0A1M5XHM5_9RHOB</name>
<sequence length="224" mass="24605">MTSPEVEFLDADAAMAREATLLADVSENPDKRVVWLWRSPQCLIAPRKLSRLPAYGAVAQSLTENGWPVALRSTGGDVTPQGPGIVNVTHVYARPSKEKFDLDREYDRLCRPIENALGDGATRGWQPGAFCDGAHNVQWNGLKFAGTAMRFRPCKTDKTRYAVLAHALMLMEPPTDGAIGALNAFLSDLGEPRQIDLSAHTGLPESLSEDVFLSRLLAEFDRVR</sequence>
<gene>
    <name evidence="2" type="ORF">SAMN05443551_3930</name>
</gene>
<dbReference type="RefSeq" id="WP_072779789.1">
    <property type="nucleotide sequence ID" value="NZ_FQXC01000006.1"/>
</dbReference>
<dbReference type="SUPFAM" id="SSF55681">
    <property type="entry name" value="Class II aaRS and biotin synthetases"/>
    <property type="match status" value="1"/>
</dbReference>
<proteinExistence type="predicted"/>
<accession>A0A1M5XHM5</accession>
<dbReference type="InterPro" id="IPR004143">
    <property type="entry name" value="BPL_LPL_catalytic"/>
</dbReference>
<dbReference type="OrthoDB" id="7364083at2"/>
<dbReference type="PROSITE" id="PS51733">
    <property type="entry name" value="BPL_LPL_CATALYTIC"/>
    <property type="match status" value="1"/>
</dbReference>
<dbReference type="Pfam" id="PF21948">
    <property type="entry name" value="LplA-B_cat"/>
    <property type="match status" value="1"/>
</dbReference>
<dbReference type="STRING" id="996342.SAMN05443551_3930"/>
<organism evidence="2 3">
    <name type="scientific">Marivita hallyeonensis</name>
    <dbReference type="NCBI Taxonomy" id="996342"/>
    <lineage>
        <taxon>Bacteria</taxon>
        <taxon>Pseudomonadati</taxon>
        <taxon>Pseudomonadota</taxon>
        <taxon>Alphaproteobacteria</taxon>
        <taxon>Rhodobacterales</taxon>
        <taxon>Roseobacteraceae</taxon>
        <taxon>Marivita</taxon>
    </lineage>
</organism>
<evidence type="ECO:0000313" key="3">
    <source>
        <dbReference type="Proteomes" id="UP000184221"/>
    </source>
</evidence>
<dbReference type="Proteomes" id="UP000184221">
    <property type="component" value="Unassembled WGS sequence"/>
</dbReference>
<evidence type="ECO:0000259" key="1">
    <source>
        <dbReference type="PROSITE" id="PS51733"/>
    </source>
</evidence>